<dbReference type="KEGG" id="vg:80559236"/>
<dbReference type="GO" id="GO:0016787">
    <property type="term" value="F:hydrolase activity"/>
    <property type="evidence" value="ECO:0007669"/>
    <property type="project" value="UniProtKB-KW"/>
</dbReference>
<keyword evidence="3" id="KW-1185">Reference proteome</keyword>
<evidence type="ECO:0000313" key="3">
    <source>
        <dbReference type="Proteomes" id="UP001223098"/>
    </source>
</evidence>
<sequence length="252" mass="27696">MKYFLALRGTGEPVGGADNMLHRAYLETQAYMQYADVNYPASIAVANPTRDPFGPALSASIEQGVAVLKATVYNIRQNDPGAVIVVAGYSLGALVLQAALEEGVPINRAIALANPARVSQSVGIVDIGGYTGIASGFQEESSAPVFNVAYPKDGITSLHPASPLRKLVPWVWALDLDDWEPWARYVLEYITGWRWWTPQAMLNRKAWDEAFPSIIGYLIQGDHTTRYFEDHWNWKGRQMTGVQLVAALADEA</sequence>
<gene>
    <name evidence="2" type="primary">42</name>
    <name evidence="2" type="ORF">SEA_AZIRA_42</name>
</gene>
<dbReference type="Pfam" id="PF01083">
    <property type="entry name" value="Cutinase"/>
    <property type="match status" value="1"/>
</dbReference>
<dbReference type="SUPFAM" id="SSF53474">
    <property type="entry name" value="alpha/beta-Hydrolases"/>
    <property type="match status" value="2"/>
</dbReference>
<name>A0AAF0GM13_9CAUD</name>
<dbReference type="RefSeq" id="YP_010842445.1">
    <property type="nucleotide sequence ID" value="NC_079140.1"/>
</dbReference>
<proteinExistence type="predicted"/>
<dbReference type="InterPro" id="IPR000675">
    <property type="entry name" value="Cutinase/axe"/>
</dbReference>
<dbReference type="Gene3D" id="3.40.50.1820">
    <property type="entry name" value="alpha/beta hydrolase"/>
    <property type="match status" value="1"/>
</dbReference>
<dbReference type="Proteomes" id="UP001223098">
    <property type="component" value="Segment"/>
</dbReference>
<dbReference type="InterPro" id="IPR029058">
    <property type="entry name" value="AB_hydrolase_fold"/>
</dbReference>
<evidence type="ECO:0000256" key="1">
    <source>
        <dbReference type="ARBA" id="ARBA00022801"/>
    </source>
</evidence>
<keyword evidence="1" id="KW-0378">Hydrolase</keyword>
<reference evidence="2 3" key="1">
    <citation type="submission" date="2023-03" db="EMBL/GenBank/DDBJ databases">
        <authorList>
            <person name="McGarrah C.E.E."/>
            <person name="Algarin-Martinez E.D."/>
            <person name="Cavasini M.E.D."/>
            <person name="Correa V."/>
            <person name="Danielson D.F."/>
            <person name="Dean W.R."/>
            <person name="French J.L."/>
            <person name="Gaskin N."/>
            <person name="Jain U."/>
            <person name="Janvier J."/>
            <person name="Macumber B.M."/>
            <person name="Martini F.K."/>
            <person name="Mazzei S.G."/>
            <person name="Mujica J.M."/>
            <person name="Odegaard O."/>
            <person name="Quarterman C."/>
            <person name="Rand T.M."/>
            <person name="Seidensticker N.S."/>
            <person name="Serrano T."/>
            <person name="Soltys A."/>
            <person name="Ungrey M.D."/>
            <person name="Pollenz R.S."/>
            <person name="Russell D.A."/>
            <person name="Jacobs-Sera D."/>
            <person name="Hatfull G.F."/>
        </authorList>
    </citation>
    <scope>NUCLEOTIDE SEQUENCE [LARGE SCALE GENOMIC DNA]</scope>
</reference>
<accession>A0AAF0GM13</accession>
<dbReference type="GeneID" id="80559236"/>
<protein>
    <submittedName>
        <fullName evidence="2">Lysin B</fullName>
    </submittedName>
</protein>
<organism evidence="2 3">
    <name type="scientific">Gordonia phage Azira</name>
    <dbReference type="NCBI Taxonomy" id="3035369"/>
    <lineage>
        <taxon>Viruses</taxon>
        <taxon>Duplodnaviria</taxon>
        <taxon>Heunggongvirae</taxon>
        <taxon>Uroviricota</taxon>
        <taxon>Caudoviricetes</taxon>
        <taxon>Aziravirus</taxon>
        <taxon>Aziravirus azira</taxon>
    </lineage>
</organism>
<dbReference type="EMBL" id="OQ709211">
    <property type="protein sequence ID" value="WGH21048.1"/>
    <property type="molecule type" value="Genomic_DNA"/>
</dbReference>
<evidence type="ECO:0000313" key="2">
    <source>
        <dbReference type="EMBL" id="WGH21048.1"/>
    </source>
</evidence>